<comment type="caution">
    <text evidence="3">The sequence shown here is derived from an EMBL/GenBank/DDBJ whole genome shotgun (WGS) entry which is preliminary data.</text>
</comment>
<feature type="region of interest" description="Disordered" evidence="1">
    <location>
        <begin position="43"/>
        <end position="95"/>
    </location>
</feature>
<dbReference type="EMBL" id="JANTQA010000051">
    <property type="protein sequence ID" value="KAJ3430368.1"/>
    <property type="molecule type" value="Genomic_DNA"/>
</dbReference>
<dbReference type="InterPro" id="IPR039367">
    <property type="entry name" value="Och1-like"/>
</dbReference>
<dbReference type="GO" id="GO:0006487">
    <property type="term" value="P:protein N-linked glycosylation"/>
    <property type="evidence" value="ECO:0007669"/>
    <property type="project" value="TreeGrafter"/>
</dbReference>
<evidence type="ECO:0000313" key="3">
    <source>
        <dbReference type="EMBL" id="KAJ3430368.1"/>
    </source>
</evidence>
<evidence type="ECO:0000256" key="2">
    <source>
        <dbReference type="SAM" id="Phobius"/>
    </source>
</evidence>
<dbReference type="PANTHER" id="PTHR31834:SF1">
    <property type="entry name" value="INITIATION-SPECIFIC ALPHA-1,6-MANNOSYLTRANSFERASE"/>
    <property type="match status" value="1"/>
</dbReference>
<reference evidence="3" key="1">
    <citation type="submission" date="2022-08" db="EMBL/GenBank/DDBJ databases">
        <title>Novel sulphate-reducing endosymbionts in the free-living metamonad Anaeramoeba.</title>
        <authorList>
            <person name="Jerlstrom-Hultqvist J."/>
            <person name="Cepicka I."/>
            <person name="Gallot-Lavallee L."/>
            <person name="Salas-Leiva D."/>
            <person name="Curtis B.A."/>
            <person name="Zahonova K."/>
            <person name="Pipaliya S."/>
            <person name="Dacks J."/>
            <person name="Roger A.J."/>
        </authorList>
    </citation>
    <scope>NUCLEOTIDE SEQUENCE</scope>
    <source>
        <strain evidence="3">Busselton2</strain>
    </source>
</reference>
<name>A0AAV7YRN3_9EUKA</name>
<feature type="compositionally biased region" description="Basic and acidic residues" evidence="1">
    <location>
        <begin position="49"/>
        <end position="95"/>
    </location>
</feature>
<dbReference type="AlphaFoldDB" id="A0AAV7YRN3"/>
<dbReference type="Proteomes" id="UP001146793">
    <property type="component" value="Unassembled WGS sequence"/>
</dbReference>
<keyword evidence="2" id="KW-0472">Membrane</keyword>
<protein>
    <submittedName>
        <fullName evidence="3">Mannosyl phosphorylinositol ceramide synthase</fullName>
    </submittedName>
</protein>
<dbReference type="PANTHER" id="PTHR31834">
    <property type="entry name" value="INITIATION-SPECIFIC ALPHA-1,6-MANNOSYLTRANSFERASE"/>
    <property type="match status" value="1"/>
</dbReference>
<evidence type="ECO:0000256" key="1">
    <source>
        <dbReference type="SAM" id="MobiDB-lite"/>
    </source>
</evidence>
<organism evidence="3 4">
    <name type="scientific">Anaeramoeba flamelloides</name>
    <dbReference type="NCBI Taxonomy" id="1746091"/>
    <lineage>
        <taxon>Eukaryota</taxon>
        <taxon>Metamonada</taxon>
        <taxon>Anaeramoebidae</taxon>
        <taxon>Anaeramoeba</taxon>
    </lineage>
</organism>
<accession>A0AAV7YRN3</accession>
<evidence type="ECO:0000313" key="4">
    <source>
        <dbReference type="Proteomes" id="UP001146793"/>
    </source>
</evidence>
<dbReference type="GO" id="GO:0000009">
    <property type="term" value="F:alpha-1,6-mannosyltransferase activity"/>
    <property type="evidence" value="ECO:0007669"/>
    <property type="project" value="InterPro"/>
</dbReference>
<dbReference type="Gene3D" id="3.90.550.20">
    <property type="match status" value="1"/>
</dbReference>
<dbReference type="SUPFAM" id="SSF53448">
    <property type="entry name" value="Nucleotide-diphospho-sugar transferases"/>
    <property type="match status" value="1"/>
</dbReference>
<proteinExistence type="predicted"/>
<gene>
    <name evidence="3" type="ORF">M0812_23373</name>
</gene>
<dbReference type="InterPro" id="IPR029044">
    <property type="entry name" value="Nucleotide-diphossugar_trans"/>
</dbReference>
<feature type="transmembrane region" description="Helical" evidence="2">
    <location>
        <begin position="12"/>
        <end position="31"/>
    </location>
</feature>
<sequence length="498" mass="59658">MLSALSEPNRRYVSIMLIVIIFIFFTVGIFYPNEQNIKNTELNNEEEKETQNQDHNFQEENKHSEKEKEKENNKQKEKEKDNEKEKEKEKNNEKDFEKSDFNNLIAKVDFLIEKADLNSNNNYLEKRISFLEDQIRFLEKKIEFYHIDNPLKQEQEVEQIFKQFCSATEQKEKFVGCKKEWETIKNQIGDLIITDEFYPYYSNNGDCQREIWLKCAGQNLIPKQVYQIVFGDNPNEKKIKTKFRETKDELIGSNDGYQFNLFTDNEFEKLLSLFATDEEQILFQNIRSPALRSEFSRVLLMYHLGGIFMSPQVNIKSPFQNWISTHDSCVLFYSLSKDWDQHSDRIGAFGNAEKLIPKPKFWEKIENSFFACSPRHPFMEYLKEEMIHQLKQLLFEQVDALNTMEITGTIIWKHTFQKYYRYLKNNFYFVNMNQMCLDSEKNCNMNNYISFEKGPDNDSLVFDIYVNKEDAFYSTKIEELYFQWIEEKQKLQESLIPN</sequence>
<keyword evidence="2" id="KW-1133">Transmembrane helix</keyword>
<keyword evidence="2" id="KW-0812">Transmembrane</keyword>
<dbReference type="GO" id="GO:0000136">
    <property type="term" value="C:mannan polymerase complex"/>
    <property type="evidence" value="ECO:0007669"/>
    <property type="project" value="TreeGrafter"/>
</dbReference>